<comment type="caution">
    <text evidence="2">The sequence shown here is derived from an EMBL/GenBank/DDBJ whole genome shotgun (WGS) entry which is preliminary data.</text>
</comment>
<dbReference type="Proteomes" id="UP000198374">
    <property type="component" value="Unassembled WGS sequence"/>
</dbReference>
<dbReference type="Pfam" id="PF13443">
    <property type="entry name" value="HTH_26"/>
    <property type="match status" value="1"/>
</dbReference>
<proteinExistence type="predicted"/>
<protein>
    <submittedName>
        <fullName evidence="2">Cro/Cl family transcriptional regulator</fullName>
    </submittedName>
</protein>
<gene>
    <name evidence="2" type="ORF">IWT30_01655</name>
</gene>
<accession>A0A1Z5IDD0</accession>
<dbReference type="AlphaFoldDB" id="A0A1Z5IDD0"/>
<dbReference type="SMART" id="SM00530">
    <property type="entry name" value="HTH_XRE"/>
    <property type="match status" value="1"/>
</dbReference>
<dbReference type="InterPro" id="IPR010982">
    <property type="entry name" value="Lambda_DNA-bd_dom_sf"/>
</dbReference>
<dbReference type="GO" id="GO:0003677">
    <property type="term" value="F:DNA binding"/>
    <property type="evidence" value="ECO:0007669"/>
    <property type="project" value="InterPro"/>
</dbReference>
<dbReference type="CDD" id="cd00093">
    <property type="entry name" value="HTH_XRE"/>
    <property type="match status" value="1"/>
</dbReference>
<dbReference type="OrthoDB" id="9781521at2"/>
<evidence type="ECO:0000313" key="3">
    <source>
        <dbReference type="Proteomes" id="UP000198374"/>
    </source>
</evidence>
<evidence type="ECO:0000313" key="2">
    <source>
        <dbReference type="EMBL" id="GAW99685.1"/>
    </source>
</evidence>
<dbReference type="InterPro" id="IPR001387">
    <property type="entry name" value="Cro/C1-type_HTH"/>
</dbReference>
<evidence type="ECO:0000259" key="1">
    <source>
        <dbReference type="PROSITE" id="PS50943"/>
    </source>
</evidence>
<dbReference type="PROSITE" id="PS50943">
    <property type="entry name" value="HTH_CROC1"/>
    <property type="match status" value="1"/>
</dbReference>
<name>A0A1Z5IDD0_9LACO</name>
<feature type="domain" description="HTH cro/C1-type" evidence="1">
    <location>
        <begin position="17"/>
        <end position="67"/>
    </location>
</feature>
<sequence length="78" mass="8852">MNNDSEIIGKRIMDFINERDITIHRLSVKTGIPNTTLVDLITGTTKNARVSTVRAICQAIQITVRDFFDCPPYNEVEK</sequence>
<dbReference type="EMBL" id="BCMF01000007">
    <property type="protein sequence ID" value="GAW99685.1"/>
    <property type="molecule type" value="Genomic_DNA"/>
</dbReference>
<organism evidence="2 3">
    <name type="scientific">Secundilactobacillus mixtipabuli</name>
    <dbReference type="NCBI Taxonomy" id="1435342"/>
    <lineage>
        <taxon>Bacteria</taxon>
        <taxon>Bacillati</taxon>
        <taxon>Bacillota</taxon>
        <taxon>Bacilli</taxon>
        <taxon>Lactobacillales</taxon>
        <taxon>Lactobacillaceae</taxon>
        <taxon>Secundilactobacillus</taxon>
    </lineage>
</organism>
<dbReference type="SUPFAM" id="SSF47413">
    <property type="entry name" value="lambda repressor-like DNA-binding domains"/>
    <property type="match status" value="1"/>
</dbReference>
<keyword evidence="3" id="KW-1185">Reference proteome</keyword>
<dbReference type="Gene3D" id="1.10.260.40">
    <property type="entry name" value="lambda repressor-like DNA-binding domains"/>
    <property type="match status" value="1"/>
</dbReference>
<dbReference type="RefSeq" id="WP_089109481.1">
    <property type="nucleotide sequence ID" value="NZ_BCMF01000007.1"/>
</dbReference>
<reference evidence="2 3" key="1">
    <citation type="submission" date="2015-11" db="EMBL/GenBank/DDBJ databases">
        <title>Draft genome sequences of new species of the genus Lactobacillus isolated from orchardgrass silage.</title>
        <authorList>
            <person name="Tohno M."/>
            <person name="Tanizawa Y."/>
            <person name="Arita M."/>
        </authorList>
    </citation>
    <scope>NUCLEOTIDE SEQUENCE [LARGE SCALE GENOMIC DNA]</scope>
    <source>
        <strain evidence="2 3">IWT30</strain>
    </source>
</reference>